<comment type="caution">
    <text evidence="2">The sequence shown here is derived from an EMBL/GenBank/DDBJ whole genome shotgun (WGS) entry which is preliminary data.</text>
</comment>
<gene>
    <name evidence="2" type="ORF">BA724_13280</name>
</gene>
<keyword evidence="1" id="KW-1133">Transmembrane helix</keyword>
<dbReference type="RefSeq" id="WP_069939832.1">
    <property type="nucleotide sequence ID" value="NZ_MAMP01000025.1"/>
</dbReference>
<dbReference type="AlphaFoldDB" id="A0A1E7DK15"/>
<keyword evidence="1" id="KW-0472">Membrane</keyword>
<organism evidence="2 3">
    <name type="scientific">Domibacillus iocasae</name>
    <dbReference type="NCBI Taxonomy" id="1714016"/>
    <lineage>
        <taxon>Bacteria</taxon>
        <taxon>Bacillati</taxon>
        <taxon>Bacillota</taxon>
        <taxon>Bacilli</taxon>
        <taxon>Bacillales</taxon>
        <taxon>Bacillaceae</taxon>
        <taxon>Domibacillus</taxon>
    </lineage>
</organism>
<feature type="transmembrane region" description="Helical" evidence="1">
    <location>
        <begin position="77"/>
        <end position="98"/>
    </location>
</feature>
<accession>A0A1E7DK15</accession>
<keyword evidence="3" id="KW-1185">Reference proteome</keyword>
<feature type="transmembrane region" description="Helical" evidence="1">
    <location>
        <begin position="48"/>
        <end position="71"/>
    </location>
</feature>
<name>A0A1E7DK15_9BACI</name>
<dbReference type="EMBL" id="MAMP01000025">
    <property type="protein sequence ID" value="OES43394.1"/>
    <property type="molecule type" value="Genomic_DNA"/>
</dbReference>
<keyword evidence="1" id="KW-0812">Transmembrane</keyword>
<dbReference type="Proteomes" id="UP000095658">
    <property type="component" value="Unassembled WGS sequence"/>
</dbReference>
<evidence type="ECO:0000256" key="1">
    <source>
        <dbReference type="SAM" id="Phobius"/>
    </source>
</evidence>
<protein>
    <submittedName>
        <fullName evidence="2">Uncharacterized protein</fullName>
    </submittedName>
</protein>
<reference evidence="2 3" key="1">
    <citation type="submission" date="2016-06" db="EMBL/GenBank/DDBJ databases">
        <title>Domibacillus iocasae genome sequencing.</title>
        <authorList>
            <person name="Verma A."/>
            <person name="Pal Y."/>
            <person name="Ojha A.K."/>
            <person name="Krishnamurthi S."/>
        </authorList>
    </citation>
    <scope>NUCLEOTIDE SEQUENCE [LARGE SCALE GENOMIC DNA]</scope>
    <source>
        <strain evidence="2 3">DSM 29979</strain>
    </source>
</reference>
<evidence type="ECO:0000313" key="3">
    <source>
        <dbReference type="Proteomes" id="UP000095658"/>
    </source>
</evidence>
<proteinExistence type="predicted"/>
<sequence length="102" mass="11251">MAKHNTFVKYGGIQHDAFYAAGYWCFHRTYSLLSTTPLKKKAAGHGQLIRLPAYAGLILSVALFVIGFSVVRGFEDAVYGLLACTILLFPISLLVTSIQKNR</sequence>
<evidence type="ECO:0000313" key="2">
    <source>
        <dbReference type="EMBL" id="OES43394.1"/>
    </source>
</evidence>
<dbReference type="OrthoDB" id="2742590at2"/>